<comment type="function">
    <text evidence="3">NAD-dependent lysine deacetylase and desuccinylase that specifically removes acetyl and succinyl groups on target proteins. Modulates the activities of several proteins which are inactive in their acylated form.</text>
</comment>
<comment type="domain">
    <text evidence="3">2 residues (Tyr-58 and Arg-61) present in a large hydrophobic pocket are probably involved in substrate specificity. They are important for desuccinylation activity, but dispensable for deacetylation activity.</text>
</comment>
<feature type="binding site" evidence="3 4">
    <location>
        <position position="121"/>
    </location>
    <ligand>
        <name>Zn(2+)</name>
        <dbReference type="ChEBI" id="CHEBI:29105"/>
    </ligand>
</feature>
<dbReference type="InterPro" id="IPR003000">
    <property type="entry name" value="Sirtuin"/>
</dbReference>
<evidence type="ECO:0000256" key="4">
    <source>
        <dbReference type="PROSITE-ProRule" id="PRU00236"/>
    </source>
</evidence>
<dbReference type="InterPro" id="IPR027546">
    <property type="entry name" value="Sirtuin_class_III"/>
</dbReference>
<feature type="binding site" evidence="3">
    <location>
        <position position="222"/>
    </location>
    <ligand>
        <name>NAD(+)</name>
        <dbReference type="ChEBI" id="CHEBI:57540"/>
    </ligand>
</feature>
<evidence type="ECO:0000259" key="5">
    <source>
        <dbReference type="PROSITE" id="PS50305"/>
    </source>
</evidence>
<proteinExistence type="inferred from homology"/>
<evidence type="ECO:0000313" key="7">
    <source>
        <dbReference type="Proteomes" id="UP000197003"/>
    </source>
</evidence>
<keyword evidence="3 4" id="KW-0862">Zinc</keyword>
<feature type="binding site" evidence="3">
    <location>
        <begin position="204"/>
        <end position="206"/>
    </location>
    <ligand>
        <name>NAD(+)</name>
        <dbReference type="ChEBI" id="CHEBI:57540"/>
    </ligand>
</feature>
<dbReference type="NCBIfam" id="NF001755">
    <property type="entry name" value="PRK00481.1-5"/>
    <property type="match status" value="1"/>
</dbReference>
<keyword evidence="3 4" id="KW-0479">Metal-binding</keyword>
<dbReference type="GO" id="GO:0036054">
    <property type="term" value="F:protein-malonyllysine demalonylase activity"/>
    <property type="evidence" value="ECO:0007669"/>
    <property type="project" value="InterPro"/>
</dbReference>
<feature type="binding site" evidence="3">
    <location>
        <position position="58"/>
    </location>
    <ligand>
        <name>substrate</name>
    </ligand>
</feature>
<dbReference type="SUPFAM" id="SSF52467">
    <property type="entry name" value="DHS-like NAD/FAD-binding domain"/>
    <property type="match status" value="1"/>
</dbReference>
<dbReference type="RefSeq" id="WP_088564630.1">
    <property type="nucleotide sequence ID" value="NZ_CP020946.1"/>
</dbReference>
<dbReference type="InterPro" id="IPR029035">
    <property type="entry name" value="DHS-like_NAD/FAD-binding_dom"/>
</dbReference>
<comment type="similarity">
    <text evidence="3">Belongs to the sirtuin family. Class III subfamily.</text>
</comment>
<keyword evidence="3" id="KW-0963">Cytoplasm</keyword>
<feature type="binding site" evidence="3">
    <location>
        <begin position="180"/>
        <end position="182"/>
    </location>
    <ligand>
        <name>NAD(+)</name>
        <dbReference type="ChEBI" id="CHEBI:57540"/>
    </ligand>
</feature>
<dbReference type="AlphaFoldDB" id="A0A1Z3N6G3"/>
<feature type="binding site" evidence="3 4">
    <location>
        <position position="143"/>
    </location>
    <ligand>
        <name>Zn(2+)</name>
        <dbReference type="ChEBI" id="CHEBI:29105"/>
    </ligand>
</feature>
<comment type="catalytic activity">
    <reaction evidence="3">
        <text>N(6)-acetyl-L-lysyl-[protein] + NAD(+) + H2O = 2''-O-acetyl-ADP-D-ribose + nicotinamide + L-lysyl-[protein]</text>
        <dbReference type="Rhea" id="RHEA:43636"/>
        <dbReference type="Rhea" id="RHEA-COMP:9752"/>
        <dbReference type="Rhea" id="RHEA-COMP:10731"/>
        <dbReference type="ChEBI" id="CHEBI:15377"/>
        <dbReference type="ChEBI" id="CHEBI:17154"/>
        <dbReference type="ChEBI" id="CHEBI:29969"/>
        <dbReference type="ChEBI" id="CHEBI:57540"/>
        <dbReference type="ChEBI" id="CHEBI:61930"/>
        <dbReference type="ChEBI" id="CHEBI:83767"/>
        <dbReference type="EC" id="2.3.1.286"/>
    </reaction>
</comment>
<dbReference type="InterPro" id="IPR026590">
    <property type="entry name" value="Ssirtuin_cat_dom"/>
</dbReference>
<dbReference type="GO" id="GO:0008270">
    <property type="term" value="F:zinc ion binding"/>
    <property type="evidence" value="ECO:0007669"/>
    <property type="project" value="UniProtKB-UniRule"/>
</dbReference>
<dbReference type="GO" id="GO:0036055">
    <property type="term" value="F:protein-succinyllysine desuccinylase activity"/>
    <property type="evidence" value="ECO:0007669"/>
    <property type="project" value="UniProtKB-UniRule"/>
</dbReference>
<feature type="binding site" evidence="3">
    <location>
        <position position="61"/>
    </location>
    <ligand>
        <name>substrate</name>
    </ligand>
</feature>
<feature type="active site" description="Proton acceptor" evidence="3 4">
    <location>
        <position position="113"/>
    </location>
</feature>
<dbReference type="PROSITE" id="PS50305">
    <property type="entry name" value="SIRTUIN"/>
    <property type="match status" value="1"/>
</dbReference>
<dbReference type="GO" id="GO:0070403">
    <property type="term" value="F:NAD+ binding"/>
    <property type="evidence" value="ECO:0007669"/>
    <property type="project" value="UniProtKB-UniRule"/>
</dbReference>
<sequence length="238" mass="27052">MDLRLFKNIVILTGAGISAESGIRTFRDQNGLWEDHRIEDVATPEAFARNPALVQRFYNLRRAQLKEPNLAPNPAHQALVELENLWEGNFLLVTQNVDNLHRRAGSKNLLHMHGRLDRVFCLHCDEHFEWLLDLAVEHPCPACGRKGGVRPDIVWFGEMPHHMEEIYAALDKADYFISIGTSGNVYPAAGFVRLAWKARKIEINLKDTEISPAFDEHYVGPASTEVPRFIAEFLQEGT</sequence>
<dbReference type="PANTHER" id="PTHR11085:SF4">
    <property type="entry name" value="NAD-DEPENDENT PROTEIN DEACYLASE"/>
    <property type="match status" value="1"/>
</dbReference>
<reference evidence="6 7" key="1">
    <citation type="submission" date="2017-04" db="EMBL/GenBank/DDBJ databases">
        <title>Whole genome sequence of Bdellovibrio bacteriovorus strain SSB218315.</title>
        <authorList>
            <person name="Oyedara O."/>
            <person name="Rodriguez-Perez M.A."/>
        </authorList>
    </citation>
    <scope>NUCLEOTIDE SEQUENCE [LARGE SCALE GENOMIC DNA]</scope>
    <source>
        <strain evidence="6 7">SSB218315</strain>
    </source>
</reference>
<organism evidence="6 7">
    <name type="scientific">Bdellovibrio bacteriovorus</name>
    <dbReference type="NCBI Taxonomy" id="959"/>
    <lineage>
        <taxon>Bacteria</taxon>
        <taxon>Pseudomonadati</taxon>
        <taxon>Bdellovibrionota</taxon>
        <taxon>Bdellovibrionia</taxon>
        <taxon>Bdellovibrionales</taxon>
        <taxon>Pseudobdellovibrionaceae</taxon>
        <taxon>Bdellovibrio</taxon>
    </lineage>
</organism>
<dbReference type="CDD" id="cd01412">
    <property type="entry name" value="SIRT5_Af1_CobB"/>
    <property type="match status" value="1"/>
</dbReference>
<dbReference type="GO" id="GO:0017136">
    <property type="term" value="F:histone deacetylase activity, NAD-dependent"/>
    <property type="evidence" value="ECO:0007669"/>
    <property type="project" value="TreeGrafter"/>
</dbReference>
<dbReference type="Pfam" id="PF02146">
    <property type="entry name" value="SIR2"/>
    <property type="match status" value="1"/>
</dbReference>
<feature type="binding site" evidence="3 4">
    <location>
        <position position="124"/>
    </location>
    <ligand>
        <name>Zn(2+)</name>
        <dbReference type="ChEBI" id="CHEBI:29105"/>
    </ligand>
</feature>
<keyword evidence="2 3" id="KW-0520">NAD</keyword>
<dbReference type="Proteomes" id="UP000197003">
    <property type="component" value="Chromosome"/>
</dbReference>
<evidence type="ECO:0000256" key="1">
    <source>
        <dbReference type="ARBA" id="ARBA00022679"/>
    </source>
</evidence>
<feature type="binding site" evidence="3">
    <location>
        <begin position="14"/>
        <end position="33"/>
    </location>
    <ligand>
        <name>NAD(+)</name>
        <dbReference type="ChEBI" id="CHEBI:57540"/>
    </ligand>
</feature>
<dbReference type="OrthoDB" id="5290598at2"/>
<gene>
    <name evidence="3" type="primary">cobB</name>
    <name evidence="6" type="ORF">B9G79_05430</name>
</gene>
<comment type="subcellular location">
    <subcellularLocation>
        <location evidence="3">Cytoplasm</location>
    </subcellularLocation>
</comment>
<evidence type="ECO:0000256" key="2">
    <source>
        <dbReference type="ARBA" id="ARBA00023027"/>
    </source>
</evidence>
<dbReference type="Gene3D" id="3.30.1600.10">
    <property type="entry name" value="SIR2/SIRT2 'Small Domain"/>
    <property type="match status" value="1"/>
</dbReference>
<dbReference type="InterPro" id="IPR050134">
    <property type="entry name" value="NAD-dep_sirtuin_deacylases"/>
</dbReference>
<keyword evidence="1" id="KW-0808">Transferase</keyword>
<feature type="domain" description="Deacetylase sirtuin-type" evidence="5">
    <location>
        <begin position="1"/>
        <end position="236"/>
    </location>
</feature>
<comment type="cofactor">
    <cofactor evidence="3">
        <name>Zn(2+)</name>
        <dbReference type="ChEBI" id="CHEBI:29105"/>
    </cofactor>
    <text evidence="3">Binds 1 zinc ion per subunit.</text>
</comment>
<dbReference type="Gene3D" id="3.40.50.1220">
    <property type="entry name" value="TPP-binding domain"/>
    <property type="match status" value="1"/>
</dbReference>
<feature type="binding site" evidence="3 4">
    <location>
        <position position="140"/>
    </location>
    <ligand>
        <name>Zn(2+)</name>
        <dbReference type="ChEBI" id="CHEBI:29105"/>
    </ligand>
</feature>
<dbReference type="GO" id="GO:0005737">
    <property type="term" value="C:cytoplasm"/>
    <property type="evidence" value="ECO:0007669"/>
    <property type="project" value="UniProtKB-SubCell"/>
</dbReference>
<name>A0A1Z3N6G3_BDEBC</name>
<dbReference type="PANTHER" id="PTHR11085">
    <property type="entry name" value="NAD-DEPENDENT PROTEIN DEACYLASE SIRTUIN-5, MITOCHONDRIAL-RELATED"/>
    <property type="match status" value="1"/>
</dbReference>
<dbReference type="HAMAP" id="MF_01121">
    <property type="entry name" value="Sirtuin_ClassIII"/>
    <property type="match status" value="1"/>
</dbReference>
<comment type="catalytic activity">
    <reaction evidence="3">
        <text>N(6)-succinyl-L-lysyl-[protein] + NAD(+) + H2O = 2''-O-succinyl-ADP-D-ribose + nicotinamide + L-lysyl-[protein]</text>
        <dbReference type="Rhea" id="RHEA:47668"/>
        <dbReference type="Rhea" id="RHEA-COMP:9752"/>
        <dbReference type="Rhea" id="RHEA-COMP:11877"/>
        <dbReference type="ChEBI" id="CHEBI:15377"/>
        <dbReference type="ChEBI" id="CHEBI:17154"/>
        <dbReference type="ChEBI" id="CHEBI:29969"/>
        <dbReference type="ChEBI" id="CHEBI:57540"/>
        <dbReference type="ChEBI" id="CHEBI:87830"/>
        <dbReference type="ChEBI" id="CHEBI:87832"/>
    </reaction>
</comment>
<dbReference type="EC" id="2.3.1.286" evidence="3"/>
<accession>A0A1Z3N6G3</accession>
<evidence type="ECO:0000256" key="3">
    <source>
        <dbReference type="HAMAP-Rule" id="MF_01121"/>
    </source>
</evidence>
<evidence type="ECO:0000313" key="6">
    <source>
        <dbReference type="EMBL" id="ASD63048.1"/>
    </source>
</evidence>
<dbReference type="EMBL" id="CP020946">
    <property type="protein sequence ID" value="ASD63048.1"/>
    <property type="molecule type" value="Genomic_DNA"/>
</dbReference>
<feature type="binding site" evidence="3">
    <location>
        <begin position="95"/>
        <end position="98"/>
    </location>
    <ligand>
        <name>NAD(+)</name>
        <dbReference type="ChEBI" id="CHEBI:57540"/>
    </ligand>
</feature>
<protein>
    <recommendedName>
        <fullName evidence="3">NAD-dependent protein deacylase</fullName>
        <ecNumber evidence="3">2.3.1.286</ecNumber>
    </recommendedName>
    <alternativeName>
        <fullName evidence="3">Regulatory protein SIR2 homolog</fullName>
    </alternativeName>
</protein>
<dbReference type="InterPro" id="IPR026591">
    <property type="entry name" value="Sirtuin_cat_small_dom_sf"/>
</dbReference>